<dbReference type="GO" id="GO:0006508">
    <property type="term" value="P:proteolysis"/>
    <property type="evidence" value="ECO:0007669"/>
    <property type="project" value="InterPro"/>
</dbReference>
<evidence type="ECO:0000313" key="5">
    <source>
        <dbReference type="EMBL" id="KAK7073243.1"/>
    </source>
</evidence>
<dbReference type="Gene3D" id="3.40.50.1460">
    <property type="match status" value="1"/>
</dbReference>
<dbReference type="SUPFAM" id="SSF52129">
    <property type="entry name" value="Caspase-like"/>
    <property type="match status" value="1"/>
</dbReference>
<protein>
    <recommendedName>
        <fullName evidence="7">Caspase-8</fullName>
    </recommendedName>
</protein>
<dbReference type="InterPro" id="IPR029030">
    <property type="entry name" value="Caspase-like_dom_sf"/>
</dbReference>
<dbReference type="GO" id="GO:0005737">
    <property type="term" value="C:cytoplasm"/>
    <property type="evidence" value="ECO:0007669"/>
    <property type="project" value="TreeGrafter"/>
</dbReference>
<dbReference type="Proteomes" id="UP001381693">
    <property type="component" value="Unassembled WGS sequence"/>
</dbReference>
<evidence type="ECO:0008006" key="7">
    <source>
        <dbReference type="Google" id="ProtNLM"/>
    </source>
</evidence>
<dbReference type="PRINTS" id="PR00376">
    <property type="entry name" value="IL1BCENZYME"/>
</dbReference>
<dbReference type="PANTHER" id="PTHR10454:SF210">
    <property type="entry name" value="CASPASE-2"/>
    <property type="match status" value="1"/>
</dbReference>
<accession>A0AAN8X313</accession>
<dbReference type="InterPro" id="IPR056259">
    <property type="entry name" value="Dredd_N"/>
</dbReference>
<dbReference type="InterPro" id="IPR011600">
    <property type="entry name" value="Pept_C14_caspase"/>
</dbReference>
<evidence type="ECO:0000259" key="4">
    <source>
        <dbReference type="PROSITE" id="PS50208"/>
    </source>
</evidence>
<evidence type="ECO:0000256" key="1">
    <source>
        <dbReference type="ARBA" id="ARBA00010134"/>
    </source>
</evidence>
<dbReference type="PROSITE" id="PS50208">
    <property type="entry name" value="CASPASE_P20"/>
    <property type="match status" value="1"/>
</dbReference>
<gene>
    <name evidence="5" type="ORF">SK128_025665</name>
</gene>
<comment type="similarity">
    <text evidence="1 2">Belongs to the peptidase C14A family.</text>
</comment>
<feature type="domain" description="Caspase family p20" evidence="4">
    <location>
        <begin position="236"/>
        <end position="366"/>
    </location>
</feature>
<evidence type="ECO:0000313" key="6">
    <source>
        <dbReference type="Proteomes" id="UP001381693"/>
    </source>
</evidence>
<feature type="domain" description="Caspase family p10" evidence="3">
    <location>
        <begin position="377"/>
        <end position="467"/>
    </location>
</feature>
<dbReference type="InterPro" id="IPR002138">
    <property type="entry name" value="Pept_C14_p10"/>
</dbReference>
<dbReference type="InterPro" id="IPR015917">
    <property type="entry name" value="Pept_C14A"/>
</dbReference>
<dbReference type="Pfam" id="PF23725">
    <property type="entry name" value="Dredd_N"/>
    <property type="match status" value="1"/>
</dbReference>
<dbReference type="GO" id="GO:0043525">
    <property type="term" value="P:positive regulation of neuron apoptotic process"/>
    <property type="evidence" value="ECO:0007669"/>
    <property type="project" value="TreeGrafter"/>
</dbReference>
<dbReference type="PANTHER" id="PTHR10454">
    <property type="entry name" value="CASPASE"/>
    <property type="match status" value="1"/>
</dbReference>
<dbReference type="InterPro" id="IPR001309">
    <property type="entry name" value="Pept_C14_p20"/>
</dbReference>
<dbReference type="PROSITE" id="PS50207">
    <property type="entry name" value="CASPASE_P10"/>
    <property type="match status" value="1"/>
</dbReference>
<organism evidence="5 6">
    <name type="scientific">Halocaridina rubra</name>
    <name type="common">Hawaiian red shrimp</name>
    <dbReference type="NCBI Taxonomy" id="373956"/>
    <lineage>
        <taxon>Eukaryota</taxon>
        <taxon>Metazoa</taxon>
        <taxon>Ecdysozoa</taxon>
        <taxon>Arthropoda</taxon>
        <taxon>Crustacea</taxon>
        <taxon>Multicrustacea</taxon>
        <taxon>Malacostraca</taxon>
        <taxon>Eumalacostraca</taxon>
        <taxon>Eucarida</taxon>
        <taxon>Decapoda</taxon>
        <taxon>Pleocyemata</taxon>
        <taxon>Caridea</taxon>
        <taxon>Atyoidea</taxon>
        <taxon>Atyidae</taxon>
        <taxon>Halocaridina</taxon>
    </lineage>
</organism>
<evidence type="ECO:0000259" key="3">
    <source>
        <dbReference type="PROSITE" id="PS50207"/>
    </source>
</evidence>
<keyword evidence="6" id="KW-1185">Reference proteome</keyword>
<dbReference type="GO" id="GO:0004197">
    <property type="term" value="F:cysteine-type endopeptidase activity"/>
    <property type="evidence" value="ECO:0007669"/>
    <property type="project" value="InterPro"/>
</dbReference>
<dbReference type="EMBL" id="JAXCGZ010013231">
    <property type="protein sequence ID" value="KAK7073243.1"/>
    <property type="molecule type" value="Genomic_DNA"/>
</dbReference>
<comment type="caution">
    <text evidence="5">The sequence shown here is derived from an EMBL/GenBank/DDBJ whole genome shotgun (WGS) entry which is preliminary data.</text>
</comment>
<evidence type="ECO:0000256" key="2">
    <source>
        <dbReference type="RuleBase" id="RU003971"/>
    </source>
</evidence>
<dbReference type="InterPro" id="IPR002398">
    <property type="entry name" value="Pept_C14"/>
</dbReference>
<reference evidence="5 6" key="1">
    <citation type="submission" date="2023-11" db="EMBL/GenBank/DDBJ databases">
        <title>Halocaridina rubra genome assembly.</title>
        <authorList>
            <person name="Smith C."/>
        </authorList>
    </citation>
    <scope>NUCLEOTIDE SEQUENCE [LARGE SCALE GENOMIC DNA]</scope>
    <source>
        <strain evidence="5">EP-1</strain>
        <tissue evidence="5">Whole</tissue>
    </source>
</reference>
<dbReference type="AlphaFoldDB" id="A0AAN8X313"/>
<dbReference type="Pfam" id="PF00656">
    <property type="entry name" value="Peptidase_C14"/>
    <property type="match status" value="1"/>
</dbReference>
<name>A0AAN8X313_HALRR</name>
<dbReference type="SMART" id="SM00115">
    <property type="entry name" value="CASc"/>
    <property type="match status" value="1"/>
</dbReference>
<sequence length="520" mass="59235">MTDSIAYLISSNQVPSNNEAFGIAQRLNSKANTVLYELDEYEAVSIAFLLLDIEHLTKDGYKYFQFIQDGRAKEALDRIVSIVQHSKEGHLISVIEGLHIIGRYDLLEDHLGLSIDDTFRVVFGGNISIDRKALYCVFAGMPQEEADRILRDRLENWFCPESGRPLEETFVRNLRMDNYQQLITELYNALMEEKKKALATYIRPFAQIAPPPPPPHVTSETAQSHSILYPLPTDYPHGLCVIINVKSFMKPKDASDTISLTERHGSDIDKHRLSGTFKLFGFSVMTLDNPDYEAIHHYFKGLRMSPGLERVPCLVVCVMTHGDSNDNIYLHDRECISVTDLRKLCFNQVFVNKPRLYFIQACRGETALCPIFLKFDDCSVTNMESDCLISSSTVKGHSAVRSQTEGSWYITDLCQALQDIGHIHPIKSVLYRTRETLMARVESMNKLYVTQLSEDMDTLVRDVQLVRADEEHFLEGIIELAEIEIFQKLLDDQFEEVLNMAERQGILSNIAEKFADISLA</sequence>
<proteinExistence type="inferred from homology"/>
<dbReference type="GO" id="GO:0006915">
    <property type="term" value="P:apoptotic process"/>
    <property type="evidence" value="ECO:0007669"/>
    <property type="project" value="TreeGrafter"/>
</dbReference>